<feature type="modified residue" description="N6-(pyridoxal phosphate)lysine" evidence="6">
    <location>
        <position position="227"/>
    </location>
</feature>
<keyword evidence="3 7" id="KW-0808">Transferase</keyword>
<dbReference type="OrthoDB" id="7403325at2759"/>
<dbReference type="GO" id="GO:0004760">
    <property type="term" value="F:L-serine-pyruvate transaminase activity"/>
    <property type="evidence" value="ECO:0007669"/>
    <property type="project" value="TreeGrafter"/>
</dbReference>
<keyword evidence="2 7" id="KW-0032">Aminotransferase</keyword>
<evidence type="ECO:0000256" key="3">
    <source>
        <dbReference type="ARBA" id="ARBA00022679"/>
    </source>
</evidence>
<evidence type="ECO:0000313" key="7">
    <source>
        <dbReference type="EMBL" id="KOO53449.1"/>
    </source>
</evidence>
<dbReference type="Proteomes" id="UP000037460">
    <property type="component" value="Unassembled WGS sequence"/>
</dbReference>
<dbReference type="Gene3D" id="3.90.1150.10">
    <property type="entry name" value="Aspartate Aminotransferase, domain 1"/>
    <property type="match status" value="1"/>
</dbReference>
<comment type="cofactor">
    <cofactor evidence="1 6">
        <name>pyridoxal 5'-phosphate</name>
        <dbReference type="ChEBI" id="CHEBI:597326"/>
    </cofactor>
</comment>
<name>A0A0M0LR03_9EUKA</name>
<proteinExistence type="predicted"/>
<evidence type="ECO:0000256" key="4">
    <source>
        <dbReference type="ARBA" id="ARBA00022898"/>
    </source>
</evidence>
<dbReference type="InterPro" id="IPR015422">
    <property type="entry name" value="PyrdxlP-dep_Trfase_small"/>
</dbReference>
<evidence type="ECO:0000256" key="5">
    <source>
        <dbReference type="PIRSR" id="PIRSR000524-1"/>
    </source>
</evidence>
<dbReference type="SUPFAM" id="SSF53383">
    <property type="entry name" value="PLP-dependent transferases"/>
    <property type="match status" value="1"/>
</dbReference>
<dbReference type="PIRSF" id="PIRSF000524">
    <property type="entry name" value="SPT"/>
    <property type="match status" value="1"/>
</dbReference>
<dbReference type="AlphaFoldDB" id="A0A0M0LR03"/>
<keyword evidence="8" id="KW-1185">Reference proteome</keyword>
<keyword evidence="7" id="KW-0670">Pyruvate</keyword>
<dbReference type="EMBL" id="JWZX01000221">
    <property type="protein sequence ID" value="KOO53449.1"/>
    <property type="molecule type" value="Genomic_DNA"/>
</dbReference>
<evidence type="ECO:0000256" key="1">
    <source>
        <dbReference type="ARBA" id="ARBA00001933"/>
    </source>
</evidence>
<dbReference type="PANTHER" id="PTHR21152">
    <property type="entry name" value="AMINOTRANSFERASE CLASS V"/>
    <property type="match status" value="1"/>
</dbReference>
<dbReference type="GO" id="GO:0005777">
    <property type="term" value="C:peroxisome"/>
    <property type="evidence" value="ECO:0007669"/>
    <property type="project" value="TreeGrafter"/>
</dbReference>
<evidence type="ECO:0000256" key="2">
    <source>
        <dbReference type="ARBA" id="ARBA00022576"/>
    </source>
</evidence>
<evidence type="ECO:0000256" key="6">
    <source>
        <dbReference type="PIRSR" id="PIRSR000524-50"/>
    </source>
</evidence>
<dbReference type="GO" id="GO:0019265">
    <property type="term" value="P:glycine biosynthetic process, by transamination of glyoxylate"/>
    <property type="evidence" value="ECO:0007669"/>
    <property type="project" value="TreeGrafter"/>
</dbReference>
<dbReference type="PANTHER" id="PTHR21152:SF24">
    <property type="entry name" value="ALANINE--GLYOXYLATE AMINOTRANSFERASE 1"/>
    <property type="match status" value="1"/>
</dbReference>
<accession>A0A0M0LR03</accession>
<dbReference type="InterPro" id="IPR024169">
    <property type="entry name" value="SP_NH2Trfase/AEP_transaminase"/>
</dbReference>
<evidence type="ECO:0000313" key="8">
    <source>
        <dbReference type="Proteomes" id="UP000037460"/>
    </source>
</evidence>
<comment type="caution">
    <text evidence="7">The sequence shown here is derived from an EMBL/GenBank/DDBJ whole genome shotgun (WGS) entry which is preliminary data.</text>
</comment>
<sequence>MLARTSIRTRPVAMAPRTLAQHFSSKVTSGATGVYPDAPSPLQEFSVVYTDRALNHMSEPFKKVMLDMGSILKEVYYAESAVIIPGSGTYGMESVARQFVTGKKALVIRNGFFSFRWTQIFEQCGIPSEHTVLKARSVGEVAGKAQYAPAPIEDVVATILAEKPAAVFAPQVETSTGIILPDWYVKKVADAVHSVGGLMVLDCIASGTVWANMEALGVDALITAPQKGWTGPACAALVMLSKKGTEVTRNTQSTSYVCNLRKWLELMDAYEAGGFMYHATMPTDALVIARDHMLATKSHGFAHMEKQAWELGKQVRQYMCQEKGLVSVAAPGFEAPGVVVVHHDDAAVAGKFVAAGTQIAAGVPFMIGEPKGTQTFRIGLFGIDKLKDPAVTVGNLRKAMEVAVPNQPMKVAVAA</sequence>
<dbReference type="Gene3D" id="3.40.640.10">
    <property type="entry name" value="Type I PLP-dependent aspartate aminotransferase-like (Major domain)"/>
    <property type="match status" value="1"/>
</dbReference>
<protein>
    <submittedName>
        <fullName evidence="7">Serine-pyruvate aminotransferase</fullName>
    </submittedName>
</protein>
<gene>
    <name evidence="7" type="ORF">Ctob_014772</name>
</gene>
<dbReference type="InterPro" id="IPR015421">
    <property type="entry name" value="PyrdxlP-dep_Trfase_major"/>
</dbReference>
<dbReference type="InterPro" id="IPR015424">
    <property type="entry name" value="PyrdxlP-dep_Trfase"/>
</dbReference>
<dbReference type="GO" id="GO:0008453">
    <property type="term" value="F:alanine-glyoxylate transaminase activity"/>
    <property type="evidence" value="ECO:0007669"/>
    <property type="project" value="TreeGrafter"/>
</dbReference>
<organism evidence="7 8">
    <name type="scientific">Chrysochromulina tobinii</name>
    <dbReference type="NCBI Taxonomy" id="1460289"/>
    <lineage>
        <taxon>Eukaryota</taxon>
        <taxon>Haptista</taxon>
        <taxon>Haptophyta</taxon>
        <taxon>Prymnesiophyceae</taxon>
        <taxon>Prymnesiales</taxon>
        <taxon>Chrysochromulinaceae</taxon>
        <taxon>Chrysochromulina</taxon>
    </lineage>
</organism>
<feature type="binding site" evidence="5">
    <location>
        <position position="377"/>
    </location>
    <ligand>
        <name>substrate</name>
    </ligand>
</feature>
<reference evidence="8" key="1">
    <citation type="journal article" date="2015" name="PLoS Genet.">
        <title>Genome Sequence and Transcriptome Analyses of Chrysochromulina tobin: Metabolic Tools for Enhanced Algal Fitness in the Prominent Order Prymnesiales (Haptophyceae).</title>
        <authorList>
            <person name="Hovde B.T."/>
            <person name="Deodato C.R."/>
            <person name="Hunsperger H.M."/>
            <person name="Ryken S.A."/>
            <person name="Yost W."/>
            <person name="Jha R.K."/>
            <person name="Patterson J."/>
            <person name="Monnat R.J. Jr."/>
            <person name="Barlow S.B."/>
            <person name="Starkenburg S.R."/>
            <person name="Cattolico R.A."/>
        </authorList>
    </citation>
    <scope>NUCLEOTIDE SEQUENCE</scope>
    <source>
        <strain evidence="8">CCMP291</strain>
    </source>
</reference>
<keyword evidence="4 6" id="KW-0663">Pyridoxal phosphate</keyword>